<accession>A0A9Y2AJZ3</accession>
<gene>
    <name evidence="4" type="ORF">P3F81_04120</name>
</gene>
<dbReference type="GO" id="GO:0030288">
    <property type="term" value="C:outer membrane-bounded periplasmic space"/>
    <property type="evidence" value="ECO:0007669"/>
    <property type="project" value="TreeGrafter"/>
</dbReference>
<dbReference type="InterPro" id="IPR002508">
    <property type="entry name" value="MurNAc-LAA_cat"/>
</dbReference>
<feature type="domain" description="MurNAc-LAA" evidence="3">
    <location>
        <begin position="230"/>
        <end position="340"/>
    </location>
</feature>
<dbReference type="Gene3D" id="3.40.630.40">
    <property type="entry name" value="Zn-dependent exopeptidases"/>
    <property type="match status" value="1"/>
</dbReference>
<dbReference type="PANTHER" id="PTHR30404">
    <property type="entry name" value="N-ACETYLMURAMOYL-L-ALANINE AMIDASE"/>
    <property type="match status" value="1"/>
</dbReference>
<keyword evidence="5" id="KW-1185">Reference proteome</keyword>
<keyword evidence="2" id="KW-0732">Signal</keyword>
<dbReference type="GO" id="GO:0009253">
    <property type="term" value="P:peptidoglycan catabolic process"/>
    <property type="evidence" value="ECO:0007669"/>
    <property type="project" value="InterPro"/>
</dbReference>
<proteinExistence type="predicted"/>
<evidence type="ECO:0000256" key="1">
    <source>
        <dbReference type="ARBA" id="ARBA00022801"/>
    </source>
</evidence>
<dbReference type="InterPro" id="IPR050695">
    <property type="entry name" value="N-acetylmuramoyl_amidase_3"/>
</dbReference>
<dbReference type="Proteomes" id="UP001243623">
    <property type="component" value="Chromosome"/>
</dbReference>
<sequence length="354" mass="39452">MKYKWMIVLCLCLLLPQIVFAASIKSHRFESFQYEVIAANNNSPQILRIEIGLNSEIDDYEVKTKSSYATDLIIEFPNTKLGRLKKPLAIQSDLVKIAKFNQENKDTATVSLTLPVKTDNINYKIYTLPKDRKARKPFRVVIDILGEKSYNFNVNGVAGKSIIIDPGHGGSDSGAVGVTGVKEKDVNFAVALKVRDILTHAGAEVIMTRLNDRDVYGPNATDKQELDARADFSRRYHADAFLSIHSNSFVNSKANGTETYYYNKTIYDKILAENLQRSLIDSGQRMDRGALTANFYVLKNSTVPAALVELGFLSNPDEEELLNSDDFQTKLAGGISVGLSKFFYEMSGKGSNYL</sequence>
<name>A0A9Y2AJZ3_9FIRM</name>
<dbReference type="KEGG" id="sgbi:P3F81_04120"/>
<dbReference type="AlphaFoldDB" id="A0A9Y2AJZ3"/>
<evidence type="ECO:0000259" key="3">
    <source>
        <dbReference type="SMART" id="SM00646"/>
    </source>
</evidence>
<dbReference type="CDD" id="cd02696">
    <property type="entry name" value="MurNAc-LAA"/>
    <property type="match status" value="1"/>
</dbReference>
<protein>
    <submittedName>
        <fullName evidence="4">N-acetylmuramoyl-L-alanine amidase</fullName>
    </submittedName>
</protein>
<reference evidence="4" key="1">
    <citation type="submission" date="2023-03" db="EMBL/GenBank/DDBJ databases">
        <title>Selenobaculum gbiensis gen. nov. sp. nov., a new bacterium isolated from the gut microbiota of IBD patient.</title>
        <authorList>
            <person name="Yeo S."/>
            <person name="Park H."/>
            <person name="Huh C.S."/>
        </authorList>
    </citation>
    <scope>NUCLEOTIDE SEQUENCE</scope>
    <source>
        <strain evidence="4">ICN-92133</strain>
    </source>
</reference>
<dbReference type="Pfam" id="PF01520">
    <property type="entry name" value="Amidase_3"/>
    <property type="match status" value="1"/>
</dbReference>
<keyword evidence="1" id="KW-0378">Hydrolase</keyword>
<feature type="signal peptide" evidence="2">
    <location>
        <begin position="1"/>
        <end position="21"/>
    </location>
</feature>
<evidence type="ECO:0000313" key="5">
    <source>
        <dbReference type="Proteomes" id="UP001243623"/>
    </source>
</evidence>
<dbReference type="Gene3D" id="2.60.40.3500">
    <property type="match status" value="1"/>
</dbReference>
<dbReference type="EMBL" id="CP120678">
    <property type="protein sequence ID" value="WIW71501.1"/>
    <property type="molecule type" value="Genomic_DNA"/>
</dbReference>
<organism evidence="4 5">
    <name type="scientific">Selenobaculum gibii</name>
    <dbReference type="NCBI Taxonomy" id="3054208"/>
    <lineage>
        <taxon>Bacteria</taxon>
        <taxon>Bacillati</taxon>
        <taxon>Bacillota</taxon>
        <taxon>Negativicutes</taxon>
        <taxon>Selenomonadales</taxon>
        <taxon>Selenomonadaceae</taxon>
        <taxon>Selenobaculum</taxon>
    </lineage>
</organism>
<feature type="chain" id="PRO_5040835399" evidence="2">
    <location>
        <begin position="22"/>
        <end position="354"/>
    </location>
</feature>
<dbReference type="SUPFAM" id="SSF53187">
    <property type="entry name" value="Zn-dependent exopeptidases"/>
    <property type="match status" value="1"/>
</dbReference>
<dbReference type="SMART" id="SM00646">
    <property type="entry name" value="Ami_3"/>
    <property type="match status" value="1"/>
</dbReference>
<evidence type="ECO:0000256" key="2">
    <source>
        <dbReference type="SAM" id="SignalP"/>
    </source>
</evidence>
<dbReference type="RefSeq" id="WP_147667782.1">
    <property type="nucleotide sequence ID" value="NZ_CP120678.1"/>
</dbReference>
<evidence type="ECO:0000313" key="4">
    <source>
        <dbReference type="EMBL" id="WIW71501.1"/>
    </source>
</evidence>
<dbReference type="GO" id="GO:0008745">
    <property type="term" value="F:N-acetylmuramoyl-L-alanine amidase activity"/>
    <property type="evidence" value="ECO:0007669"/>
    <property type="project" value="InterPro"/>
</dbReference>
<dbReference type="PANTHER" id="PTHR30404:SF0">
    <property type="entry name" value="N-ACETYLMURAMOYL-L-ALANINE AMIDASE AMIC"/>
    <property type="match status" value="1"/>
</dbReference>